<dbReference type="EMBL" id="FNDW01000006">
    <property type="protein sequence ID" value="SDI31590.1"/>
    <property type="molecule type" value="Genomic_DNA"/>
</dbReference>
<proteinExistence type="predicted"/>
<dbReference type="Proteomes" id="UP000198869">
    <property type="component" value="Unassembled WGS sequence"/>
</dbReference>
<accession>A0A1G8JLR6</accession>
<dbReference type="AlphaFoldDB" id="A0A1G8JLR6"/>
<keyword evidence="2" id="KW-1185">Reference proteome</keyword>
<name>A0A1G8JLR6_9FLAO</name>
<evidence type="ECO:0000313" key="1">
    <source>
        <dbReference type="EMBL" id="SDI31590.1"/>
    </source>
</evidence>
<dbReference type="RefSeq" id="WP_089857845.1">
    <property type="nucleotide sequence ID" value="NZ_FNDW01000006.1"/>
</dbReference>
<dbReference type="STRING" id="311334.SAMN05421846_106107"/>
<dbReference type="OrthoDB" id="1454409at2"/>
<protein>
    <recommendedName>
        <fullName evidence="3">Lipoprotein</fullName>
    </recommendedName>
</protein>
<evidence type="ECO:0000313" key="2">
    <source>
        <dbReference type="Proteomes" id="UP000198869"/>
    </source>
</evidence>
<reference evidence="2" key="1">
    <citation type="submission" date="2016-10" db="EMBL/GenBank/DDBJ databases">
        <authorList>
            <person name="Varghese N."/>
            <person name="Submissions S."/>
        </authorList>
    </citation>
    <scope>NUCLEOTIDE SEQUENCE [LARGE SCALE GENOMIC DNA]</scope>
    <source>
        <strain evidence="2">DSM 17071</strain>
    </source>
</reference>
<sequence length="122" mass="14239">MRKCLIKILVISGIILLQGCKVQYSDLSVLQLKVQDIGKVCLNSDEKSNLSKISNIKRKYFTSAIYTTVDGKNICFPINDKTFDYNYYKLNEDNIHTKEIKIFYKIFNVNNKEIKVVYKINE</sequence>
<gene>
    <name evidence="1" type="ORF">SAMN05421846_106107</name>
</gene>
<evidence type="ECO:0008006" key="3">
    <source>
        <dbReference type="Google" id="ProtNLM"/>
    </source>
</evidence>
<dbReference type="PROSITE" id="PS51257">
    <property type="entry name" value="PROKAR_LIPOPROTEIN"/>
    <property type="match status" value="1"/>
</dbReference>
<organism evidence="1 2">
    <name type="scientific">Chryseobacterium taeanense</name>
    <dbReference type="NCBI Taxonomy" id="311334"/>
    <lineage>
        <taxon>Bacteria</taxon>
        <taxon>Pseudomonadati</taxon>
        <taxon>Bacteroidota</taxon>
        <taxon>Flavobacteriia</taxon>
        <taxon>Flavobacteriales</taxon>
        <taxon>Weeksellaceae</taxon>
        <taxon>Chryseobacterium group</taxon>
        <taxon>Chryseobacterium</taxon>
    </lineage>
</organism>